<dbReference type="InterPro" id="IPR051616">
    <property type="entry name" value="Cul2-RING_E3_ligase_SR"/>
</dbReference>
<dbReference type="SMART" id="SM00028">
    <property type="entry name" value="TPR"/>
    <property type="match status" value="2"/>
</dbReference>
<organism evidence="5 6">
    <name type="scientific">Papaver somniferum</name>
    <name type="common">Opium poppy</name>
    <dbReference type="NCBI Taxonomy" id="3469"/>
    <lineage>
        <taxon>Eukaryota</taxon>
        <taxon>Viridiplantae</taxon>
        <taxon>Streptophyta</taxon>
        <taxon>Embryophyta</taxon>
        <taxon>Tracheophyta</taxon>
        <taxon>Spermatophyta</taxon>
        <taxon>Magnoliopsida</taxon>
        <taxon>Ranunculales</taxon>
        <taxon>Papaveraceae</taxon>
        <taxon>Papaveroideae</taxon>
        <taxon>Papaver</taxon>
    </lineage>
</organism>
<dbReference type="PROSITE" id="PS50005">
    <property type="entry name" value="TPR"/>
    <property type="match status" value="1"/>
</dbReference>
<evidence type="ECO:0000313" key="6">
    <source>
        <dbReference type="Proteomes" id="UP000316621"/>
    </source>
</evidence>
<feature type="domain" description="Carbohydrate kinase PfkB" evidence="4">
    <location>
        <begin position="314"/>
        <end position="551"/>
    </location>
</feature>
<dbReference type="InterPro" id="IPR019734">
    <property type="entry name" value="TPR_rpt"/>
</dbReference>
<keyword evidence="1" id="KW-0040">ANK repeat</keyword>
<feature type="repeat" description="ANK" evidence="1">
    <location>
        <begin position="683"/>
        <end position="715"/>
    </location>
</feature>
<dbReference type="SUPFAM" id="SSF53613">
    <property type="entry name" value="Ribokinase-like"/>
    <property type="match status" value="1"/>
</dbReference>
<feature type="repeat" description="ANK" evidence="1">
    <location>
        <begin position="760"/>
        <end position="795"/>
    </location>
</feature>
<dbReference type="CDD" id="cd01167">
    <property type="entry name" value="bac_FRK"/>
    <property type="match status" value="1"/>
</dbReference>
<dbReference type="SUPFAM" id="SSF48452">
    <property type="entry name" value="TPR-like"/>
    <property type="match status" value="1"/>
</dbReference>
<feature type="repeat" description="TPR" evidence="2">
    <location>
        <begin position="921"/>
        <end position="954"/>
    </location>
</feature>
<evidence type="ECO:0000256" key="1">
    <source>
        <dbReference type="PROSITE-ProRule" id="PRU00023"/>
    </source>
</evidence>
<feature type="repeat" description="ANK" evidence="1">
    <location>
        <begin position="650"/>
        <end position="682"/>
    </location>
</feature>
<evidence type="ECO:0000313" key="5">
    <source>
        <dbReference type="EMBL" id="RZC60029.1"/>
    </source>
</evidence>
<dbReference type="PROSITE" id="PS50088">
    <property type="entry name" value="ANK_REPEAT"/>
    <property type="match status" value="6"/>
</dbReference>
<dbReference type="Pfam" id="PF00023">
    <property type="entry name" value="Ank"/>
    <property type="match status" value="1"/>
</dbReference>
<dbReference type="Pfam" id="PF00294">
    <property type="entry name" value="PfkB"/>
    <property type="match status" value="1"/>
</dbReference>
<evidence type="ECO:0000256" key="2">
    <source>
        <dbReference type="PROSITE-ProRule" id="PRU00339"/>
    </source>
</evidence>
<dbReference type="InterPro" id="IPR011611">
    <property type="entry name" value="PfkB_dom"/>
</dbReference>
<dbReference type="PROSITE" id="PS50297">
    <property type="entry name" value="ANK_REP_REGION"/>
    <property type="match status" value="4"/>
</dbReference>
<dbReference type="Gene3D" id="1.25.40.10">
    <property type="entry name" value="Tetratricopeptide repeat domain"/>
    <property type="match status" value="1"/>
</dbReference>
<dbReference type="PRINTS" id="PR01415">
    <property type="entry name" value="ANKYRIN"/>
</dbReference>
<name>A0A4Y7JJV5_PAPSO</name>
<dbReference type="InterPro" id="IPR011990">
    <property type="entry name" value="TPR-like_helical_dom_sf"/>
</dbReference>
<accession>A0A4Y7JJV5</accession>
<protein>
    <recommendedName>
        <fullName evidence="4">Carbohydrate kinase PfkB domain-containing protein</fullName>
    </recommendedName>
</protein>
<reference evidence="5 6" key="1">
    <citation type="journal article" date="2018" name="Science">
        <title>The opium poppy genome and morphinan production.</title>
        <authorList>
            <person name="Guo L."/>
            <person name="Winzer T."/>
            <person name="Yang X."/>
            <person name="Li Y."/>
            <person name="Ning Z."/>
            <person name="He Z."/>
            <person name="Teodor R."/>
            <person name="Lu Y."/>
            <person name="Bowser T.A."/>
            <person name="Graham I.A."/>
            <person name="Ye K."/>
        </authorList>
    </citation>
    <scope>NUCLEOTIDE SEQUENCE [LARGE SCALE GENOMIC DNA]</scope>
    <source>
        <strain evidence="6">cv. HN1</strain>
        <tissue evidence="5">Leaves</tissue>
    </source>
</reference>
<gene>
    <name evidence="5" type="ORF">C5167_021791</name>
</gene>
<dbReference type="Gene3D" id="3.40.1190.20">
    <property type="match status" value="1"/>
</dbReference>
<dbReference type="InterPro" id="IPR029056">
    <property type="entry name" value="Ribokinase-like"/>
</dbReference>
<feature type="compositionally biased region" description="Acidic residues" evidence="3">
    <location>
        <begin position="146"/>
        <end position="155"/>
    </location>
</feature>
<keyword evidence="6" id="KW-1185">Reference proteome</keyword>
<dbReference type="SMART" id="SM00248">
    <property type="entry name" value="ANK"/>
    <property type="match status" value="6"/>
</dbReference>
<dbReference type="Gene3D" id="1.25.40.20">
    <property type="entry name" value="Ankyrin repeat-containing domain"/>
    <property type="match status" value="3"/>
</dbReference>
<feature type="repeat" description="ANK" evidence="1">
    <location>
        <begin position="615"/>
        <end position="648"/>
    </location>
</feature>
<feature type="compositionally biased region" description="Basic residues" evidence="3">
    <location>
        <begin position="72"/>
        <end position="83"/>
    </location>
</feature>
<evidence type="ECO:0000259" key="4">
    <source>
        <dbReference type="Pfam" id="PF00294"/>
    </source>
</evidence>
<dbReference type="SUPFAM" id="SSF48403">
    <property type="entry name" value="Ankyrin repeat"/>
    <property type="match status" value="1"/>
</dbReference>
<dbReference type="AlphaFoldDB" id="A0A4Y7JJV5"/>
<dbReference type="Pfam" id="PF12796">
    <property type="entry name" value="Ank_2"/>
    <property type="match status" value="2"/>
</dbReference>
<dbReference type="Gramene" id="RZC60029">
    <property type="protein sequence ID" value="RZC60029"/>
    <property type="gene ID" value="C5167_021791"/>
</dbReference>
<keyword evidence="2" id="KW-0802">TPR repeat</keyword>
<dbReference type="EMBL" id="CM010719">
    <property type="protein sequence ID" value="RZC60029.1"/>
    <property type="molecule type" value="Genomic_DNA"/>
</dbReference>
<dbReference type="InterPro" id="IPR036770">
    <property type="entry name" value="Ankyrin_rpt-contain_sf"/>
</dbReference>
<feature type="repeat" description="ANK" evidence="1">
    <location>
        <begin position="727"/>
        <end position="759"/>
    </location>
</feature>
<dbReference type="InterPro" id="IPR002110">
    <property type="entry name" value="Ankyrin_rpt"/>
</dbReference>
<feature type="region of interest" description="Disordered" evidence="3">
    <location>
        <begin position="68"/>
        <end position="247"/>
    </location>
</feature>
<feature type="repeat" description="ANK" evidence="1">
    <location>
        <begin position="795"/>
        <end position="827"/>
    </location>
</feature>
<feature type="compositionally biased region" description="Acidic residues" evidence="3">
    <location>
        <begin position="173"/>
        <end position="187"/>
    </location>
</feature>
<dbReference type="Proteomes" id="UP000316621">
    <property type="component" value="Chromosome 5"/>
</dbReference>
<dbReference type="PANTHER" id="PTHR46224:SF6">
    <property type="entry name" value="ANKYRIN REPEAT FAMILY PROTEIN"/>
    <property type="match status" value="1"/>
</dbReference>
<dbReference type="PANTHER" id="PTHR46224">
    <property type="entry name" value="ANKYRIN REPEAT FAMILY PROTEIN"/>
    <property type="match status" value="1"/>
</dbReference>
<evidence type="ECO:0000256" key="3">
    <source>
        <dbReference type="SAM" id="MobiDB-lite"/>
    </source>
</evidence>
<dbReference type="STRING" id="3469.A0A4Y7JJV5"/>
<proteinExistence type="predicted"/>
<sequence>MASFIISPTFLLPRWQSKSPILITPSFARLNDFKSRKACWFLRAVSKKKTVESGVEDVGNVGDTEVENSVKISKKAPRKSKKKTTLETQQDPSASAIVSDVAEDDDTKTTAKRTRKKAATSILGSDGETSEKKVTRRKSKKKSDEGSDAEVSDNEEPVKKVRQRKSKKKIENMDDQGIDVDLSDDEEPVKVSRRKTKSKIVDTDAQGSDVELNDDEETVKKVSRKKSTKKIDNLDDEGSDAEFSDHEDITFTANIDDDDEGDLDIPRGEEDDISFSYSWPPLVCCYGAAQHAFIPSGRPANRLIDQKIHERLKDALWAPEKFVRAPGSSASSVSVALAKLGGRVEFMGKLGDDEYGKGMLYYLNMHNVQTRSINVDSKRLTAVSHMKISKKGRLRGMCVKPCAEDSLSKSEINIDVLKEAKMFYFNSSSLLDKDMRSTTLRAIRIARKLGSDIFFDLNLPLPLWKSNEETKMFIQQAWNLSDIIEVTKQELEFLRGMKPLEKFDTKDNDKIKFAHHKQDMVMPLWHENLKVLFVTNGTSKIHYYTKDNNGSVHGMEDPPITPFTCDMSESGDGIVAGICFLKPFFYLARGGLELITKYDDGRGLANTVMSVKDDNGVGVIHFAAEEGKLNVLKYLIEELGLDVNMKDDGKGDSPLSHAALDGNINTVDYLLGKGANPNTRNTDGATPLHYAAQHGFTEILTRLLSRGVNVNGSCEDGTLTPLAVAGATLSPLDMAANNGQLEAIRILLDHNADPNLMSCRSYTPLTVSVVSGRPQSLQCVELLLEAGADPDGGSYGVTPLIIATHKGLTEIIRRLVQAGADPDVTNCFGHTPLEIAAGKGNHHDVEILFPVTSRIPGYIDWSAGGVITHVHSDQAKEQASDIAPYDANVLSNRSMCWARVKDGKSALETASKCILLRPDWPKAYYRAGVAYNLLKRYRCAQEAFLEGLKLSPNNQELKDAYREAVEAQLNTA</sequence>